<protein>
    <recommendedName>
        <fullName evidence="4">NMD3 family protein</fullName>
    </recommendedName>
</protein>
<evidence type="ECO:0000313" key="2">
    <source>
        <dbReference type="EMBL" id="SDU24702.1"/>
    </source>
</evidence>
<dbReference type="Proteomes" id="UP000243063">
    <property type="component" value="Chromosome I"/>
</dbReference>
<reference evidence="3" key="1">
    <citation type="submission" date="2016-10" db="EMBL/GenBank/DDBJ databases">
        <authorList>
            <person name="Varghese N."/>
            <person name="Submissions S."/>
        </authorList>
    </citation>
    <scope>NUCLEOTIDE SEQUENCE [LARGE SCALE GENOMIC DNA]</scope>
    <source>
        <strain evidence="3">CCTCC 2012022</strain>
    </source>
</reference>
<sequence length="163" mass="18202">MDKHQRGNKAALTQPQHHDRDRAHQHHAGHQHCSGCGAYFSTGRWSWQAPPADSPCETVTCPACRRIAEHNAAGNLSLSGAFLQAHRTEIVNLIRHTEAQESKEHALERLIDIADEGERLMVSTTGTHLANRIAHALEAAYDGTAHYTYTDNETHLDVSWKRD</sequence>
<dbReference type="STRING" id="1245526.SAMN05216580_2038"/>
<accession>A0A1H2GYL1</accession>
<evidence type="ECO:0000256" key="1">
    <source>
        <dbReference type="SAM" id="MobiDB-lite"/>
    </source>
</evidence>
<organism evidence="2 3">
    <name type="scientific">Geopseudomonas guangdongensis</name>
    <dbReference type="NCBI Taxonomy" id="1245526"/>
    <lineage>
        <taxon>Bacteria</taxon>
        <taxon>Pseudomonadati</taxon>
        <taxon>Pseudomonadota</taxon>
        <taxon>Gammaproteobacteria</taxon>
        <taxon>Pseudomonadales</taxon>
        <taxon>Pseudomonadaceae</taxon>
        <taxon>Geopseudomonas</taxon>
    </lineage>
</organism>
<dbReference type="InterPro" id="IPR047706">
    <property type="entry name" value="BCAM0308-like"/>
</dbReference>
<dbReference type="AlphaFoldDB" id="A0A1H2GYL1"/>
<dbReference type="OrthoDB" id="9785278at2"/>
<name>A0A1H2GYL1_9GAMM</name>
<feature type="region of interest" description="Disordered" evidence="1">
    <location>
        <begin position="1"/>
        <end position="28"/>
    </location>
</feature>
<evidence type="ECO:0000313" key="3">
    <source>
        <dbReference type="Proteomes" id="UP000243063"/>
    </source>
</evidence>
<proteinExistence type="predicted"/>
<evidence type="ECO:0008006" key="4">
    <source>
        <dbReference type="Google" id="ProtNLM"/>
    </source>
</evidence>
<keyword evidence="3" id="KW-1185">Reference proteome</keyword>
<gene>
    <name evidence="2" type="ORF">SAMN05216580_2038</name>
</gene>
<dbReference type="NCBIfam" id="NF040826">
    <property type="entry name" value="lxa_BCAM0308"/>
    <property type="match status" value="1"/>
</dbReference>
<dbReference type="EMBL" id="LT629780">
    <property type="protein sequence ID" value="SDU24702.1"/>
    <property type="molecule type" value="Genomic_DNA"/>
</dbReference>
<dbReference type="RefSeq" id="WP_157718990.1">
    <property type="nucleotide sequence ID" value="NZ_LT629780.1"/>
</dbReference>